<keyword evidence="1" id="KW-0175">Coiled coil</keyword>
<dbReference type="EMBL" id="CYKH01001133">
    <property type="protein sequence ID" value="CUG84924.1"/>
    <property type="molecule type" value="Genomic_DNA"/>
</dbReference>
<gene>
    <name evidence="3" type="ORF">BSAL_89130</name>
</gene>
<keyword evidence="4" id="KW-1185">Reference proteome</keyword>
<sequence>MWRSHPRQLRCVFDGVVALSTRTTAHSIQQRWAAVASPTGTSSSLHPPSSEATSLEGATTSAASLAPIAMSLVKRIPTGSAMQLQTLYGSLTTEERRTMRKGGFPSLLLFLKEAKFHNGSIALSNDGLRCTRLPPGMSASDGSVLRLLNPIEPPKPPPQHNPNQLFGNRKFTPAAHTFSAAEASGLSENLWEVYEPAVLQRDQLPPAPQMDEMDRSERRVHQKVGVGHAGVFTAEMLVPYLPTFFVPMTELLHVLPEGYTADHIEGIFTGTKTVEVVTLEGEKFVRMHGGSTVNLGQSGEANARFPQYEPDPTLCDALMPLFERPYRWYSLRAIVEGLHPAVLPRFPYARYKSLLFFAQMQHRFQFTPDGEGEICAVKHGDNLAPHSTPTPQVLSEIMEELRSHESLTPDELVEGLSRTSLVSLVLYYNDGGLDEFLHLHRSIFEVCSVRRMVELKTTAESRRRKNRTLEEKLEDALANNEKRDVRKIRRKIAIARNPNNPLIDREHLVLEIKKFLPKTRHISFRALTRNLPPDMVDLFPSDQKSLFRNTPQHFHVFEFKVPGRLHIMRADLPLPPGHLRQDYKEEELIHLCTLHLARHPRLMVDVYSRLPWGAREIVRTRYKGLFHLLAKYPQYFAIVFKDGKQKYDSRGAMVSLVGQPPPLMMEDESMLLGDGPKVQDDDDDVLQEVQHQVEAHGYKVPAKARQQQQHQHGGGDDDEGGDDGSAREDQDG</sequence>
<dbReference type="Proteomes" id="UP000051952">
    <property type="component" value="Unassembled WGS sequence"/>
</dbReference>
<feature type="region of interest" description="Disordered" evidence="2">
    <location>
        <begin position="37"/>
        <end position="58"/>
    </location>
</feature>
<evidence type="ECO:0000313" key="4">
    <source>
        <dbReference type="Proteomes" id="UP000051952"/>
    </source>
</evidence>
<dbReference type="OrthoDB" id="273475at2759"/>
<proteinExistence type="predicted"/>
<feature type="region of interest" description="Disordered" evidence="2">
    <location>
        <begin position="693"/>
        <end position="732"/>
    </location>
</feature>
<dbReference type="VEuPathDB" id="TriTrypDB:BSAL_89130"/>
<feature type="coiled-coil region" evidence="1">
    <location>
        <begin position="452"/>
        <end position="479"/>
    </location>
</feature>
<organism evidence="3 4">
    <name type="scientific">Bodo saltans</name>
    <name type="common">Flagellated protozoan</name>
    <dbReference type="NCBI Taxonomy" id="75058"/>
    <lineage>
        <taxon>Eukaryota</taxon>
        <taxon>Discoba</taxon>
        <taxon>Euglenozoa</taxon>
        <taxon>Kinetoplastea</taxon>
        <taxon>Metakinetoplastina</taxon>
        <taxon>Eubodonida</taxon>
        <taxon>Bodonidae</taxon>
        <taxon>Bodo</taxon>
    </lineage>
</organism>
<name>A0A0S4J638_BODSA</name>
<reference evidence="4" key="1">
    <citation type="submission" date="2015-09" db="EMBL/GenBank/DDBJ databases">
        <authorList>
            <consortium name="Pathogen Informatics"/>
        </authorList>
    </citation>
    <scope>NUCLEOTIDE SEQUENCE [LARGE SCALE GENOMIC DNA]</scope>
    <source>
        <strain evidence="4">Lake Konstanz</strain>
    </source>
</reference>
<protein>
    <submittedName>
        <fullName evidence="3">Uncharacterized protein</fullName>
    </submittedName>
</protein>
<evidence type="ECO:0000256" key="2">
    <source>
        <dbReference type="SAM" id="MobiDB-lite"/>
    </source>
</evidence>
<dbReference type="OMA" id="TEHWGIY"/>
<accession>A0A0S4J638</accession>
<evidence type="ECO:0000313" key="3">
    <source>
        <dbReference type="EMBL" id="CUG84924.1"/>
    </source>
</evidence>
<dbReference type="AlphaFoldDB" id="A0A0S4J638"/>
<feature type="compositionally biased region" description="Polar residues" evidence="2">
    <location>
        <begin position="38"/>
        <end position="58"/>
    </location>
</feature>
<evidence type="ECO:0000256" key="1">
    <source>
        <dbReference type="SAM" id="Coils"/>
    </source>
</evidence>